<dbReference type="Gene3D" id="1.10.340.70">
    <property type="match status" value="1"/>
</dbReference>
<dbReference type="PANTHER" id="PTHR47331:SF1">
    <property type="entry name" value="GAG-LIKE PROTEIN"/>
    <property type="match status" value="1"/>
</dbReference>
<comment type="caution">
    <text evidence="3">The sequence shown here is derived from an EMBL/GenBank/DDBJ whole genome shotgun (WGS) entry which is preliminary data.</text>
</comment>
<dbReference type="InterPro" id="IPR041588">
    <property type="entry name" value="Integrase_H2C2"/>
</dbReference>
<dbReference type="PANTHER" id="PTHR47331">
    <property type="entry name" value="PHD-TYPE DOMAIN-CONTAINING PROTEIN"/>
    <property type="match status" value="1"/>
</dbReference>
<accession>A0A4Y2SM69</accession>
<dbReference type="Pfam" id="PF18701">
    <property type="entry name" value="DUF5641"/>
    <property type="match status" value="1"/>
</dbReference>
<sequence length="341" mass="39094">MNAHNDLLHAGTSMLMSHLREKYWIIKARETIRNCIRKCVKCQRFKAKKCEVTPGILPKDRVRDAATFEIVVYRAIHLELITSLTTEVFLQSLRRFIARRGRPTTIYSDNGTNFKGAERLLHSLTGLGLAFFSRSCRKKSSGSFNPSICGLVGVDGGALEPPILKILRKILGRAALDYEELVTVLCDCERVINSRPLTYVSEDVDDVSPLTPEMFLREIPESGVADIDTVDKEKLSKRVKYLQKIREQLRARFRIEYLGQLRQQSIKNYENKPIEVGEIVLLEDSNKKRSHWNLARVVKLIPGRDGNIRLVLVKTQNSEFLRPVQRLYRLENRKSSGEREG</sequence>
<proteinExistence type="predicted"/>
<name>A0A4Y2SM69_ARAVE</name>
<evidence type="ECO:0000313" key="3">
    <source>
        <dbReference type="EMBL" id="GBN88843.1"/>
    </source>
</evidence>
<feature type="domain" description="Integrase zinc-binding" evidence="1">
    <location>
        <begin position="2"/>
        <end position="47"/>
    </location>
</feature>
<evidence type="ECO:0000259" key="1">
    <source>
        <dbReference type="Pfam" id="PF17921"/>
    </source>
</evidence>
<dbReference type="Gene3D" id="3.30.420.10">
    <property type="entry name" value="Ribonuclease H-like superfamily/Ribonuclease H"/>
    <property type="match status" value="1"/>
</dbReference>
<evidence type="ECO:0008006" key="5">
    <source>
        <dbReference type="Google" id="ProtNLM"/>
    </source>
</evidence>
<organism evidence="3 4">
    <name type="scientific">Araneus ventricosus</name>
    <name type="common">Orbweaver spider</name>
    <name type="synonym">Epeira ventricosa</name>
    <dbReference type="NCBI Taxonomy" id="182803"/>
    <lineage>
        <taxon>Eukaryota</taxon>
        <taxon>Metazoa</taxon>
        <taxon>Ecdysozoa</taxon>
        <taxon>Arthropoda</taxon>
        <taxon>Chelicerata</taxon>
        <taxon>Arachnida</taxon>
        <taxon>Araneae</taxon>
        <taxon>Araneomorphae</taxon>
        <taxon>Entelegynae</taxon>
        <taxon>Araneoidea</taxon>
        <taxon>Araneidae</taxon>
        <taxon>Araneus</taxon>
    </lineage>
</organism>
<keyword evidence="4" id="KW-1185">Reference proteome</keyword>
<dbReference type="InterPro" id="IPR012337">
    <property type="entry name" value="RNaseH-like_sf"/>
</dbReference>
<evidence type="ECO:0000259" key="2">
    <source>
        <dbReference type="Pfam" id="PF18701"/>
    </source>
</evidence>
<evidence type="ECO:0000313" key="4">
    <source>
        <dbReference type="Proteomes" id="UP000499080"/>
    </source>
</evidence>
<dbReference type="GO" id="GO:0003676">
    <property type="term" value="F:nucleic acid binding"/>
    <property type="evidence" value="ECO:0007669"/>
    <property type="project" value="InterPro"/>
</dbReference>
<dbReference type="Proteomes" id="UP000499080">
    <property type="component" value="Unassembled WGS sequence"/>
</dbReference>
<dbReference type="SUPFAM" id="SSF53098">
    <property type="entry name" value="Ribonuclease H-like"/>
    <property type="match status" value="1"/>
</dbReference>
<dbReference type="AlphaFoldDB" id="A0A4Y2SM69"/>
<dbReference type="InterPro" id="IPR040676">
    <property type="entry name" value="DUF5641"/>
</dbReference>
<dbReference type="InterPro" id="IPR036397">
    <property type="entry name" value="RNaseH_sf"/>
</dbReference>
<protein>
    <recommendedName>
        <fullName evidence="5">Integrase catalytic domain-containing protein</fullName>
    </recommendedName>
</protein>
<reference evidence="3 4" key="1">
    <citation type="journal article" date="2019" name="Sci. Rep.">
        <title>Orb-weaving spider Araneus ventricosus genome elucidates the spidroin gene catalogue.</title>
        <authorList>
            <person name="Kono N."/>
            <person name="Nakamura H."/>
            <person name="Ohtoshi R."/>
            <person name="Moran D.A.P."/>
            <person name="Shinohara A."/>
            <person name="Yoshida Y."/>
            <person name="Fujiwara M."/>
            <person name="Mori M."/>
            <person name="Tomita M."/>
            <person name="Arakawa K."/>
        </authorList>
    </citation>
    <scope>NUCLEOTIDE SEQUENCE [LARGE SCALE GENOMIC DNA]</scope>
</reference>
<feature type="domain" description="DUF5641" evidence="2">
    <location>
        <begin position="238"/>
        <end position="329"/>
    </location>
</feature>
<dbReference type="OrthoDB" id="6434970at2759"/>
<gene>
    <name evidence="3" type="ORF">AVEN_176728_1</name>
</gene>
<dbReference type="EMBL" id="BGPR01022495">
    <property type="protein sequence ID" value="GBN88843.1"/>
    <property type="molecule type" value="Genomic_DNA"/>
</dbReference>
<dbReference type="Pfam" id="PF17921">
    <property type="entry name" value="Integrase_H2C2"/>
    <property type="match status" value="1"/>
</dbReference>